<organism evidence="9 10">
    <name type="scientific">Exophiala spinifera</name>
    <dbReference type="NCBI Taxonomy" id="91928"/>
    <lineage>
        <taxon>Eukaryota</taxon>
        <taxon>Fungi</taxon>
        <taxon>Dikarya</taxon>
        <taxon>Ascomycota</taxon>
        <taxon>Pezizomycotina</taxon>
        <taxon>Eurotiomycetes</taxon>
        <taxon>Chaetothyriomycetidae</taxon>
        <taxon>Chaetothyriales</taxon>
        <taxon>Herpotrichiellaceae</taxon>
        <taxon>Exophiala</taxon>
    </lineage>
</organism>
<dbReference type="VEuPathDB" id="FungiDB:PV08_08735"/>
<dbReference type="EC" id="3.2.1.6" evidence="3"/>
<keyword evidence="10" id="KW-1185">Reference proteome</keyword>
<dbReference type="AlphaFoldDB" id="A0A0D1ZL72"/>
<dbReference type="RefSeq" id="XP_016233763.1">
    <property type="nucleotide sequence ID" value="XM_016383060.1"/>
</dbReference>
<dbReference type="PROSITE" id="PS51762">
    <property type="entry name" value="GH16_2"/>
    <property type="match status" value="1"/>
</dbReference>
<feature type="signal peptide" evidence="7">
    <location>
        <begin position="1"/>
        <end position="20"/>
    </location>
</feature>
<keyword evidence="4" id="KW-0378">Hydrolase</keyword>
<dbReference type="CDD" id="cd02181">
    <property type="entry name" value="GH16_fungal_Lam16A_glucanase"/>
    <property type="match status" value="1"/>
</dbReference>
<keyword evidence="5" id="KW-0326">Glycosidase</keyword>
<dbReference type="OrthoDB" id="192832at2759"/>
<evidence type="ECO:0000256" key="1">
    <source>
        <dbReference type="ARBA" id="ARBA00000124"/>
    </source>
</evidence>
<dbReference type="EMBL" id="KN847497">
    <property type="protein sequence ID" value="KIW13547.1"/>
    <property type="molecule type" value="Genomic_DNA"/>
</dbReference>
<comment type="similarity">
    <text evidence="2">Belongs to the glycosyl hydrolase 16 family.</text>
</comment>
<evidence type="ECO:0000256" key="4">
    <source>
        <dbReference type="ARBA" id="ARBA00022801"/>
    </source>
</evidence>
<name>A0A0D1ZL72_9EURO</name>
<dbReference type="InterPro" id="IPR050546">
    <property type="entry name" value="Glycosyl_Hydrlase_16"/>
</dbReference>
<evidence type="ECO:0000256" key="5">
    <source>
        <dbReference type="ARBA" id="ARBA00023295"/>
    </source>
</evidence>
<dbReference type="Pfam" id="PF26113">
    <property type="entry name" value="GH16_XgeA"/>
    <property type="match status" value="1"/>
</dbReference>
<dbReference type="FunFam" id="2.60.120.200:FF:000114">
    <property type="entry name" value="Probable endo-1,3(4)-beta-glucanase NFIA_089530"/>
    <property type="match status" value="1"/>
</dbReference>
<evidence type="ECO:0000256" key="7">
    <source>
        <dbReference type="SAM" id="SignalP"/>
    </source>
</evidence>
<keyword evidence="7" id="KW-0732">Signal</keyword>
<dbReference type="Gene3D" id="2.60.120.200">
    <property type="match status" value="1"/>
</dbReference>
<gene>
    <name evidence="9" type="ORF">PV08_08735</name>
</gene>
<feature type="domain" description="GH16" evidence="8">
    <location>
        <begin position="15"/>
        <end position="286"/>
    </location>
</feature>
<evidence type="ECO:0000313" key="10">
    <source>
        <dbReference type="Proteomes" id="UP000053328"/>
    </source>
</evidence>
<dbReference type="HOGENOM" id="CLU_016972_0_1_1"/>
<dbReference type="GO" id="GO:0009251">
    <property type="term" value="P:glucan catabolic process"/>
    <property type="evidence" value="ECO:0007669"/>
    <property type="project" value="TreeGrafter"/>
</dbReference>
<dbReference type="GeneID" id="27335818"/>
<dbReference type="SUPFAM" id="SSF49899">
    <property type="entry name" value="Concanavalin A-like lectins/glucanases"/>
    <property type="match status" value="1"/>
</dbReference>
<dbReference type="InterPro" id="IPR013320">
    <property type="entry name" value="ConA-like_dom_sf"/>
</dbReference>
<dbReference type="GO" id="GO:0052861">
    <property type="term" value="F:endo-1,3(4)-beta-glucanase activity"/>
    <property type="evidence" value="ECO:0007669"/>
    <property type="project" value="UniProtKB-EC"/>
</dbReference>
<accession>A0A0D1ZL72</accession>
<dbReference type="PANTHER" id="PTHR10963">
    <property type="entry name" value="GLYCOSYL HYDROLASE-RELATED"/>
    <property type="match status" value="1"/>
</dbReference>
<dbReference type="Proteomes" id="UP000053328">
    <property type="component" value="Unassembled WGS sequence"/>
</dbReference>
<dbReference type="PANTHER" id="PTHR10963:SF24">
    <property type="entry name" value="GLYCOSIDASE C21B10.07-RELATED"/>
    <property type="match status" value="1"/>
</dbReference>
<dbReference type="InterPro" id="IPR000757">
    <property type="entry name" value="Beta-glucanase-like"/>
</dbReference>
<comment type="catalytic activity">
    <reaction evidence="1">
        <text>Endohydrolysis of (1-&gt;3)- or (1-&gt;4)-linkages in beta-D-glucans when the glucose residue whose reducing group is involved in the linkage to be hydrolyzed is itself substituted at C-3.</text>
        <dbReference type="EC" id="3.2.1.6"/>
    </reaction>
</comment>
<protein>
    <recommendedName>
        <fullName evidence="3">endo-1,3(4)-beta-glucanase</fullName>
        <ecNumber evidence="3">3.2.1.6</ecNumber>
    </recommendedName>
</protein>
<sequence length="369" mass="39724">MLCILSSVLLVSVFLKPALATYQLVHDYSGDAFWTGFDFFTDHDPTDGLVQFQSMEVANATGLAGFIETGTPSKAVFMGVDTAQVAPQGRASVRVSSNETFQHALVIADISHMPGGICGVWPAFWMLGSDWPNNGEIDIVEGVNDQTANSMTLHTNSGPIITDGAHFSGELVTADCDVNAPDQPKNAGCSIGDSSNLTFGSDFNSAGGGVFATEWTSQFIKIWFFPRGSFPDDIVSSNPNPGENWGTPNSVFQGSFNIDDHFKNLQIVFDTTFCGQWAGQVWNTTSCASLAPTCEDYVSNNPKHFIDAYWAINTLQVFQDDSEPAANSGPGRGTFNPPFNPSSTRNKSKRSPVAPSTANSGRRVLPIYL</sequence>
<feature type="chain" id="PRO_5002237847" description="endo-1,3(4)-beta-glucanase" evidence="7">
    <location>
        <begin position="21"/>
        <end position="369"/>
    </location>
</feature>
<evidence type="ECO:0000256" key="2">
    <source>
        <dbReference type="ARBA" id="ARBA00006865"/>
    </source>
</evidence>
<evidence type="ECO:0000256" key="3">
    <source>
        <dbReference type="ARBA" id="ARBA00012599"/>
    </source>
</evidence>
<evidence type="ECO:0000313" key="9">
    <source>
        <dbReference type="EMBL" id="KIW13547.1"/>
    </source>
</evidence>
<dbReference type="STRING" id="91928.A0A0D1ZL72"/>
<proteinExistence type="inferred from homology"/>
<evidence type="ECO:0000259" key="8">
    <source>
        <dbReference type="PROSITE" id="PS51762"/>
    </source>
</evidence>
<evidence type="ECO:0000256" key="6">
    <source>
        <dbReference type="SAM" id="MobiDB-lite"/>
    </source>
</evidence>
<reference evidence="9 10" key="1">
    <citation type="submission" date="2015-01" db="EMBL/GenBank/DDBJ databases">
        <title>The Genome Sequence of Exophiala spinifera CBS89968.</title>
        <authorList>
            <consortium name="The Broad Institute Genomics Platform"/>
            <person name="Cuomo C."/>
            <person name="de Hoog S."/>
            <person name="Gorbushina A."/>
            <person name="Stielow B."/>
            <person name="Teixiera M."/>
            <person name="Abouelleil A."/>
            <person name="Chapman S.B."/>
            <person name="Priest M."/>
            <person name="Young S.K."/>
            <person name="Wortman J."/>
            <person name="Nusbaum C."/>
            <person name="Birren B."/>
        </authorList>
    </citation>
    <scope>NUCLEOTIDE SEQUENCE [LARGE SCALE GENOMIC DNA]</scope>
    <source>
        <strain evidence="9 10">CBS 89968</strain>
    </source>
</reference>
<feature type="region of interest" description="Disordered" evidence="6">
    <location>
        <begin position="321"/>
        <end position="362"/>
    </location>
</feature>